<proteinExistence type="predicted"/>
<dbReference type="PROSITE" id="PS50850">
    <property type="entry name" value="MFS"/>
    <property type="match status" value="1"/>
</dbReference>
<dbReference type="AlphaFoldDB" id="A0AAV7YVB6"/>
<evidence type="ECO:0000256" key="6">
    <source>
        <dbReference type="SAM" id="MobiDB-lite"/>
    </source>
</evidence>
<keyword evidence="4 7" id="KW-1133">Transmembrane helix</keyword>
<feature type="transmembrane region" description="Helical" evidence="7">
    <location>
        <begin position="395"/>
        <end position="422"/>
    </location>
</feature>
<feature type="transmembrane region" description="Helical" evidence="7">
    <location>
        <begin position="112"/>
        <end position="132"/>
    </location>
</feature>
<dbReference type="InterPro" id="IPR036259">
    <property type="entry name" value="MFS_trans_sf"/>
</dbReference>
<name>A0AAV7YVB6_9EUKA</name>
<dbReference type="GO" id="GO:0022857">
    <property type="term" value="F:transmembrane transporter activity"/>
    <property type="evidence" value="ECO:0007669"/>
    <property type="project" value="InterPro"/>
</dbReference>
<feature type="transmembrane region" description="Helical" evidence="7">
    <location>
        <begin position="370"/>
        <end position="389"/>
    </location>
</feature>
<organism evidence="9 10">
    <name type="scientific">Anaeramoeba flamelloides</name>
    <dbReference type="NCBI Taxonomy" id="1746091"/>
    <lineage>
        <taxon>Eukaryota</taxon>
        <taxon>Metamonada</taxon>
        <taxon>Anaeramoebidae</taxon>
        <taxon>Anaeramoeba</taxon>
    </lineage>
</organism>
<dbReference type="InterPro" id="IPR011701">
    <property type="entry name" value="MFS"/>
</dbReference>
<evidence type="ECO:0000256" key="2">
    <source>
        <dbReference type="ARBA" id="ARBA00022448"/>
    </source>
</evidence>
<feature type="transmembrane region" description="Helical" evidence="7">
    <location>
        <begin position="182"/>
        <end position="202"/>
    </location>
</feature>
<feature type="transmembrane region" description="Helical" evidence="7">
    <location>
        <begin position="294"/>
        <end position="312"/>
    </location>
</feature>
<evidence type="ECO:0000256" key="7">
    <source>
        <dbReference type="SAM" id="Phobius"/>
    </source>
</evidence>
<evidence type="ECO:0000256" key="3">
    <source>
        <dbReference type="ARBA" id="ARBA00022692"/>
    </source>
</evidence>
<feature type="transmembrane region" description="Helical" evidence="7">
    <location>
        <begin position="87"/>
        <end position="106"/>
    </location>
</feature>
<evidence type="ECO:0000256" key="5">
    <source>
        <dbReference type="ARBA" id="ARBA00023136"/>
    </source>
</evidence>
<evidence type="ECO:0000313" key="9">
    <source>
        <dbReference type="EMBL" id="KAJ3431822.1"/>
    </source>
</evidence>
<feature type="transmembrane region" description="Helical" evidence="7">
    <location>
        <begin position="473"/>
        <end position="492"/>
    </location>
</feature>
<evidence type="ECO:0000256" key="4">
    <source>
        <dbReference type="ARBA" id="ARBA00022989"/>
    </source>
</evidence>
<sequence length="541" mass="61283">MPFFKSKESKYMWKQSFLVMFSIFIDGISGSQMIPYLPFLVGSFSFIKTKDEIGYYAGWIFSAYFFAKMFSAYIYADLSDRIGRKPIIVFGNFFRGVTTLMFGFALNYTWSIVWMGLIGLLGGSIGVPKAMMSEICDDDNLSRCMSFIGAGWHSGAIFGAMIGGYASEPNVKKGSLFDKYPYLLPNLIAFITSFIGFILVVMKLNETLENRKSICGKKKKKEKKVISSDSDEKELINIDNSDLDNGISEQFENSKDDEKEKQNIVTKTILQKPEPVIDKEKDSSFFRHLKEHKYIFSIVLLYGFLGIIYKWYDMVVSISVILEPSKGGLNFVAKDIGNGNLSSSISYLAVQILFYPYLAQRVTPMNIYRICSVLSSILFILFPFIHLTYNVGKGLYYTLFLISFTVRSILCSFGMTSTFILVNKAGPTEMNSRINGLAQVTVAILRALGPSIGGSLFSWSVTTKRKFPFGHHFSYFILALLPLCALLVTYTIPKRFNIIWGKNNNNKFKKQNQITEIKNNSQNIDNRNNTESDNQNSKNNL</sequence>
<feature type="transmembrane region" description="Helical" evidence="7">
    <location>
        <begin position="144"/>
        <end position="162"/>
    </location>
</feature>
<dbReference type="GO" id="GO:0016020">
    <property type="term" value="C:membrane"/>
    <property type="evidence" value="ECO:0007669"/>
    <property type="project" value="UniProtKB-SubCell"/>
</dbReference>
<keyword evidence="5 7" id="KW-0472">Membrane</keyword>
<dbReference type="EMBL" id="JANTQA010000047">
    <property type="protein sequence ID" value="KAJ3431822.1"/>
    <property type="molecule type" value="Genomic_DNA"/>
</dbReference>
<dbReference type="InterPro" id="IPR020846">
    <property type="entry name" value="MFS_dom"/>
</dbReference>
<keyword evidence="3 7" id="KW-0812">Transmembrane</keyword>
<dbReference type="PANTHER" id="PTHR23504">
    <property type="entry name" value="MAJOR FACILITATOR SUPERFAMILY DOMAIN-CONTAINING PROTEIN 10"/>
    <property type="match status" value="1"/>
</dbReference>
<gene>
    <name evidence="9" type="ORF">M0812_20746</name>
</gene>
<evidence type="ECO:0000259" key="8">
    <source>
        <dbReference type="PROSITE" id="PS50850"/>
    </source>
</evidence>
<evidence type="ECO:0000313" key="10">
    <source>
        <dbReference type="Proteomes" id="UP001146793"/>
    </source>
</evidence>
<keyword evidence="2" id="KW-0813">Transport</keyword>
<feature type="transmembrane region" description="Helical" evidence="7">
    <location>
        <begin position="434"/>
        <end position="453"/>
    </location>
</feature>
<dbReference type="PANTHER" id="PTHR23504:SF15">
    <property type="entry name" value="MAJOR FACILITATOR SUPERFAMILY (MFS) PROFILE DOMAIN-CONTAINING PROTEIN"/>
    <property type="match status" value="1"/>
</dbReference>
<comment type="caution">
    <text evidence="9">The sequence shown here is derived from an EMBL/GenBank/DDBJ whole genome shotgun (WGS) entry which is preliminary data.</text>
</comment>
<accession>A0AAV7YVB6</accession>
<feature type="domain" description="Major facilitator superfamily (MFS) profile" evidence="8">
    <location>
        <begin position="15"/>
        <end position="497"/>
    </location>
</feature>
<dbReference type="Gene3D" id="1.20.1250.20">
    <property type="entry name" value="MFS general substrate transporter like domains"/>
    <property type="match status" value="1"/>
</dbReference>
<dbReference type="SUPFAM" id="SSF103473">
    <property type="entry name" value="MFS general substrate transporter"/>
    <property type="match status" value="1"/>
</dbReference>
<feature type="transmembrane region" description="Helical" evidence="7">
    <location>
        <begin position="54"/>
        <end position="75"/>
    </location>
</feature>
<feature type="region of interest" description="Disordered" evidence="6">
    <location>
        <begin position="518"/>
        <end position="541"/>
    </location>
</feature>
<comment type="subcellular location">
    <subcellularLocation>
        <location evidence="1">Membrane</location>
        <topology evidence="1">Multi-pass membrane protein</topology>
    </subcellularLocation>
</comment>
<protein>
    <submittedName>
        <fullName evidence="9">Protein zinc induced facilitator-like</fullName>
    </submittedName>
</protein>
<evidence type="ECO:0000256" key="1">
    <source>
        <dbReference type="ARBA" id="ARBA00004141"/>
    </source>
</evidence>
<dbReference type="Pfam" id="PF07690">
    <property type="entry name" value="MFS_1"/>
    <property type="match status" value="1"/>
</dbReference>
<dbReference type="Proteomes" id="UP001146793">
    <property type="component" value="Unassembled WGS sequence"/>
</dbReference>
<feature type="transmembrane region" description="Helical" evidence="7">
    <location>
        <begin position="341"/>
        <end position="358"/>
    </location>
</feature>
<reference evidence="9" key="1">
    <citation type="submission" date="2022-08" db="EMBL/GenBank/DDBJ databases">
        <title>Novel sulphate-reducing endosymbionts in the free-living metamonad Anaeramoeba.</title>
        <authorList>
            <person name="Jerlstrom-Hultqvist J."/>
            <person name="Cepicka I."/>
            <person name="Gallot-Lavallee L."/>
            <person name="Salas-Leiva D."/>
            <person name="Curtis B.A."/>
            <person name="Zahonova K."/>
            <person name="Pipaliya S."/>
            <person name="Dacks J."/>
            <person name="Roger A.J."/>
        </authorList>
    </citation>
    <scope>NUCLEOTIDE SEQUENCE</scope>
    <source>
        <strain evidence="9">Busselton2</strain>
    </source>
</reference>